<name>A0A3P3TVE9_9BACL</name>
<dbReference type="InterPro" id="IPR025948">
    <property type="entry name" value="HTH-like_dom"/>
</dbReference>
<dbReference type="InterPro" id="IPR036397">
    <property type="entry name" value="RNaseH_sf"/>
</dbReference>
<proteinExistence type="predicted"/>
<dbReference type="EMBL" id="RRCN01000001">
    <property type="protein sequence ID" value="RRJ62052.1"/>
    <property type="molecule type" value="Genomic_DNA"/>
</dbReference>
<comment type="caution">
    <text evidence="3">The sequence shown here is derived from an EMBL/GenBank/DDBJ whole genome shotgun (WGS) entry which is preliminary data.</text>
</comment>
<dbReference type="Pfam" id="PF00665">
    <property type="entry name" value="rve"/>
    <property type="match status" value="1"/>
</dbReference>
<reference evidence="3 4" key="1">
    <citation type="submission" date="2018-11" db="EMBL/GenBank/DDBJ databases">
        <title>Genome sequencing of Paenibacillus sp. KCOM 3021 (= ChDC PVNT-B20).</title>
        <authorList>
            <person name="Kook J.-K."/>
            <person name="Park S.-N."/>
            <person name="Lim Y.K."/>
        </authorList>
    </citation>
    <scope>NUCLEOTIDE SEQUENCE [LARGE SCALE GENOMIC DNA]</scope>
    <source>
        <strain evidence="3 4">KCOM 3021</strain>
    </source>
</reference>
<dbReference type="Gene3D" id="3.30.420.10">
    <property type="entry name" value="Ribonuclease H-like superfamily/Ribonuclease H"/>
    <property type="match status" value="1"/>
</dbReference>
<sequence>MADRFIKQGNTATLVLRILGLAESTYYERLKRTKQSTGTSNNTGRGRPCPGYSLTLQGRKVSDEQIKEWLLELIEGEEHIYGYKLLAQCLRDKYDLVLGKSKAYRLCKELGILQKQRKPKSKHPRRLARNRLVTGPNQLWQADIKYGYVPGRDRFFFVFSIIDVFDRVIVAYYRGSVCEATHICQALGRAIRSRLQPGETMPVIRTDNGPQFLSVLFGDTCESWEILHERIPPKTPNMNAYIESFHSSMERDLLTKESFETMEDAYAAIDWYMDFYNNRRMHGSLKRKAPTVFSEWVKQLKEEDQAKFHRTL</sequence>
<organism evidence="3 4">
    <name type="scientific">Paenibacillus oralis</name>
    <dbReference type="NCBI Taxonomy" id="2490856"/>
    <lineage>
        <taxon>Bacteria</taxon>
        <taxon>Bacillati</taxon>
        <taxon>Bacillota</taxon>
        <taxon>Bacilli</taxon>
        <taxon>Bacillales</taxon>
        <taxon>Paenibacillaceae</taxon>
        <taxon>Paenibacillus</taxon>
    </lineage>
</organism>
<accession>A0A3P3TVE9</accession>
<comment type="function">
    <text evidence="1">Involved in the transposition of the insertion sequence.</text>
</comment>
<evidence type="ECO:0000313" key="3">
    <source>
        <dbReference type="EMBL" id="RRJ62052.1"/>
    </source>
</evidence>
<dbReference type="PROSITE" id="PS50994">
    <property type="entry name" value="INTEGRASE"/>
    <property type="match status" value="1"/>
</dbReference>
<dbReference type="Pfam" id="PF13333">
    <property type="entry name" value="rve_2"/>
    <property type="match status" value="1"/>
</dbReference>
<dbReference type="InterPro" id="IPR012337">
    <property type="entry name" value="RNaseH-like_sf"/>
</dbReference>
<evidence type="ECO:0000259" key="2">
    <source>
        <dbReference type="PROSITE" id="PS50994"/>
    </source>
</evidence>
<keyword evidence="4" id="KW-1185">Reference proteome</keyword>
<dbReference type="OrthoDB" id="9781005at2"/>
<gene>
    <name evidence="3" type="ORF">EHV15_03030</name>
</gene>
<dbReference type="NCBIfam" id="NF033516">
    <property type="entry name" value="transpos_IS3"/>
    <property type="match status" value="1"/>
</dbReference>
<dbReference type="PANTHER" id="PTHR46889">
    <property type="entry name" value="TRANSPOSASE INSF FOR INSERTION SEQUENCE IS3B-RELATED"/>
    <property type="match status" value="1"/>
</dbReference>
<dbReference type="SUPFAM" id="SSF53098">
    <property type="entry name" value="Ribonuclease H-like"/>
    <property type="match status" value="1"/>
</dbReference>
<dbReference type="InterPro" id="IPR048020">
    <property type="entry name" value="Transpos_IS3"/>
</dbReference>
<dbReference type="InterPro" id="IPR001584">
    <property type="entry name" value="Integrase_cat-core"/>
</dbReference>
<evidence type="ECO:0000256" key="1">
    <source>
        <dbReference type="ARBA" id="ARBA00002286"/>
    </source>
</evidence>
<dbReference type="AlphaFoldDB" id="A0A3P3TVE9"/>
<dbReference type="PANTHER" id="PTHR46889:SF5">
    <property type="entry name" value="INTEGRASE PROTEIN"/>
    <property type="match status" value="1"/>
</dbReference>
<dbReference type="GO" id="GO:0015074">
    <property type="term" value="P:DNA integration"/>
    <property type="evidence" value="ECO:0007669"/>
    <property type="project" value="InterPro"/>
</dbReference>
<dbReference type="Pfam" id="PF13276">
    <property type="entry name" value="HTH_21"/>
    <property type="match status" value="1"/>
</dbReference>
<dbReference type="Proteomes" id="UP000267017">
    <property type="component" value="Unassembled WGS sequence"/>
</dbReference>
<dbReference type="InterPro" id="IPR050900">
    <property type="entry name" value="Transposase_IS3/IS150/IS904"/>
</dbReference>
<protein>
    <submittedName>
        <fullName evidence="3">IS3 family transposase</fullName>
    </submittedName>
</protein>
<dbReference type="GO" id="GO:0003676">
    <property type="term" value="F:nucleic acid binding"/>
    <property type="evidence" value="ECO:0007669"/>
    <property type="project" value="InterPro"/>
</dbReference>
<evidence type="ECO:0000313" key="4">
    <source>
        <dbReference type="Proteomes" id="UP000267017"/>
    </source>
</evidence>
<feature type="domain" description="Integrase catalytic" evidence="2">
    <location>
        <begin position="132"/>
        <end position="298"/>
    </location>
</feature>